<organism evidence="2 3">
    <name type="scientific">Fusarium kuroshium</name>
    <dbReference type="NCBI Taxonomy" id="2010991"/>
    <lineage>
        <taxon>Eukaryota</taxon>
        <taxon>Fungi</taxon>
        <taxon>Dikarya</taxon>
        <taxon>Ascomycota</taxon>
        <taxon>Pezizomycotina</taxon>
        <taxon>Sordariomycetes</taxon>
        <taxon>Hypocreomycetidae</taxon>
        <taxon>Hypocreales</taxon>
        <taxon>Nectriaceae</taxon>
        <taxon>Fusarium</taxon>
        <taxon>Fusarium solani species complex</taxon>
    </lineage>
</organism>
<dbReference type="Proteomes" id="UP000277212">
    <property type="component" value="Unassembled WGS sequence"/>
</dbReference>
<name>A0A3M2RZY5_9HYPO</name>
<comment type="caution">
    <text evidence="2">The sequence shown here is derived from an EMBL/GenBank/DDBJ whole genome shotgun (WGS) entry which is preliminary data.</text>
</comment>
<proteinExistence type="predicted"/>
<feature type="compositionally biased region" description="Basic and acidic residues" evidence="1">
    <location>
        <begin position="56"/>
        <end position="67"/>
    </location>
</feature>
<sequence>MSSGNGGEDGAERLLREGSASRSVTLLKRRLALPRASSCVTPARDPAASQPTSRPEVSKDLGGHGTP</sequence>
<reference evidence="2 3" key="1">
    <citation type="submission" date="2017-06" db="EMBL/GenBank/DDBJ databases">
        <title>Comparative genomic analysis of Ambrosia Fusariam Clade fungi.</title>
        <authorList>
            <person name="Stajich J.E."/>
            <person name="Carrillo J."/>
            <person name="Kijimoto T."/>
            <person name="Eskalen A."/>
            <person name="O'Donnell K."/>
            <person name="Kasson M."/>
        </authorList>
    </citation>
    <scope>NUCLEOTIDE SEQUENCE [LARGE SCALE GENOMIC DNA]</scope>
    <source>
        <strain evidence="2">UCR3666</strain>
    </source>
</reference>
<evidence type="ECO:0000313" key="2">
    <source>
        <dbReference type="EMBL" id="RMJ10844.1"/>
    </source>
</evidence>
<dbReference type="AlphaFoldDB" id="A0A3M2RZY5"/>
<gene>
    <name evidence="2" type="ORF">CDV36_009519</name>
</gene>
<accession>A0A3M2RZY5</accession>
<dbReference type="EMBL" id="NKUJ01000188">
    <property type="protein sequence ID" value="RMJ10844.1"/>
    <property type="molecule type" value="Genomic_DNA"/>
</dbReference>
<feature type="region of interest" description="Disordered" evidence="1">
    <location>
        <begin position="1"/>
        <end position="67"/>
    </location>
</feature>
<evidence type="ECO:0000313" key="3">
    <source>
        <dbReference type="Proteomes" id="UP000277212"/>
    </source>
</evidence>
<keyword evidence="3" id="KW-1185">Reference proteome</keyword>
<evidence type="ECO:0000256" key="1">
    <source>
        <dbReference type="SAM" id="MobiDB-lite"/>
    </source>
</evidence>
<protein>
    <submittedName>
        <fullName evidence="2">Uncharacterized protein</fullName>
    </submittedName>
</protein>